<dbReference type="AlphaFoldDB" id="B4IRI4"/>
<evidence type="ECO:0000256" key="1">
    <source>
        <dbReference type="SAM" id="MobiDB-lite"/>
    </source>
</evidence>
<dbReference type="HOGENOM" id="CLU_1972798_0_0_1"/>
<reference evidence="2 3" key="1">
    <citation type="journal article" date="2007" name="Nature">
        <title>Evolution of genes and genomes on the Drosophila phylogeny.</title>
        <authorList>
            <consortium name="Drosophila 12 Genomes Consortium"/>
            <person name="Clark A.G."/>
            <person name="Eisen M.B."/>
            <person name="Smith D.R."/>
            <person name="Bergman C.M."/>
            <person name="Oliver B."/>
            <person name="Markow T.A."/>
            <person name="Kaufman T.C."/>
            <person name="Kellis M."/>
            <person name="Gelbart W."/>
            <person name="Iyer V.N."/>
            <person name="Pollard D.A."/>
            <person name="Sackton T.B."/>
            <person name="Larracuente A.M."/>
            <person name="Singh N.D."/>
            <person name="Abad J.P."/>
            <person name="Abt D.N."/>
            <person name="Adryan B."/>
            <person name="Aguade M."/>
            <person name="Akashi H."/>
            <person name="Anderson W.W."/>
            <person name="Aquadro C.F."/>
            <person name="Ardell D.H."/>
            <person name="Arguello R."/>
            <person name="Artieri C.G."/>
            <person name="Barbash D.A."/>
            <person name="Barker D."/>
            <person name="Barsanti P."/>
            <person name="Batterham P."/>
            <person name="Batzoglou S."/>
            <person name="Begun D."/>
            <person name="Bhutkar A."/>
            <person name="Blanco E."/>
            <person name="Bosak S.A."/>
            <person name="Bradley R.K."/>
            <person name="Brand A.D."/>
            <person name="Brent M.R."/>
            <person name="Brooks A.N."/>
            <person name="Brown R.H."/>
            <person name="Butlin R.K."/>
            <person name="Caggese C."/>
            <person name="Calvi B.R."/>
            <person name="Bernardo de Carvalho A."/>
            <person name="Caspi A."/>
            <person name="Castrezana S."/>
            <person name="Celniker S.E."/>
            <person name="Chang J.L."/>
            <person name="Chapple C."/>
            <person name="Chatterji S."/>
            <person name="Chinwalla A."/>
            <person name="Civetta A."/>
            <person name="Clifton S.W."/>
            <person name="Comeron J.M."/>
            <person name="Costello J.C."/>
            <person name="Coyne J.A."/>
            <person name="Daub J."/>
            <person name="David R.G."/>
            <person name="Delcher A.L."/>
            <person name="Delehaunty K."/>
            <person name="Do C.B."/>
            <person name="Ebling H."/>
            <person name="Edwards K."/>
            <person name="Eickbush T."/>
            <person name="Evans J.D."/>
            <person name="Filipski A."/>
            <person name="Findeiss S."/>
            <person name="Freyhult E."/>
            <person name="Fulton L."/>
            <person name="Fulton R."/>
            <person name="Garcia A.C."/>
            <person name="Gardiner A."/>
            <person name="Garfield D.A."/>
            <person name="Garvin B.E."/>
            <person name="Gibson G."/>
            <person name="Gilbert D."/>
            <person name="Gnerre S."/>
            <person name="Godfrey J."/>
            <person name="Good R."/>
            <person name="Gotea V."/>
            <person name="Gravely B."/>
            <person name="Greenberg A.J."/>
            <person name="Griffiths-Jones S."/>
            <person name="Gross S."/>
            <person name="Guigo R."/>
            <person name="Gustafson E.A."/>
            <person name="Haerty W."/>
            <person name="Hahn M.W."/>
            <person name="Halligan D.L."/>
            <person name="Halpern A.L."/>
            <person name="Halter G.M."/>
            <person name="Han M.V."/>
            <person name="Heger A."/>
            <person name="Hillier L."/>
            <person name="Hinrichs A.S."/>
            <person name="Holmes I."/>
            <person name="Hoskins R.A."/>
            <person name="Hubisz M.J."/>
            <person name="Hultmark D."/>
            <person name="Huntley M.A."/>
            <person name="Jaffe D.B."/>
            <person name="Jagadeeshan S."/>
            <person name="Jeck W.R."/>
            <person name="Johnson J."/>
            <person name="Jones C.D."/>
            <person name="Jordan W.C."/>
            <person name="Karpen G.H."/>
            <person name="Kataoka E."/>
            <person name="Keightley P.D."/>
            <person name="Kheradpour P."/>
            <person name="Kirkness E.F."/>
            <person name="Koerich L.B."/>
            <person name="Kristiansen K."/>
            <person name="Kudrna D."/>
            <person name="Kulathinal R.J."/>
            <person name="Kumar S."/>
            <person name="Kwok R."/>
            <person name="Lander E."/>
            <person name="Langley C.H."/>
            <person name="Lapoint R."/>
            <person name="Lazzaro B.P."/>
            <person name="Lee S.J."/>
            <person name="Levesque L."/>
            <person name="Li R."/>
            <person name="Lin C.F."/>
            <person name="Lin M.F."/>
            <person name="Lindblad-Toh K."/>
            <person name="Llopart A."/>
            <person name="Long M."/>
            <person name="Low L."/>
            <person name="Lozovsky E."/>
            <person name="Lu J."/>
            <person name="Luo M."/>
            <person name="Machado C.A."/>
            <person name="Makalowski W."/>
            <person name="Marzo M."/>
            <person name="Matsuda M."/>
            <person name="Matzkin L."/>
            <person name="McAllister B."/>
            <person name="McBride C.S."/>
            <person name="McKernan B."/>
            <person name="McKernan K."/>
            <person name="Mendez-Lago M."/>
            <person name="Minx P."/>
            <person name="Mollenhauer M.U."/>
            <person name="Montooth K."/>
            <person name="Mount S.M."/>
            <person name="Mu X."/>
            <person name="Myers E."/>
            <person name="Negre B."/>
            <person name="Newfeld S."/>
            <person name="Nielsen R."/>
            <person name="Noor M.A."/>
            <person name="O'Grady P."/>
            <person name="Pachter L."/>
            <person name="Papaceit M."/>
            <person name="Parisi M.J."/>
            <person name="Parisi M."/>
            <person name="Parts L."/>
            <person name="Pedersen J.S."/>
            <person name="Pesole G."/>
            <person name="Phillippy A.M."/>
            <person name="Ponting C.P."/>
            <person name="Pop M."/>
            <person name="Porcelli D."/>
            <person name="Powell J.R."/>
            <person name="Prohaska S."/>
            <person name="Pruitt K."/>
            <person name="Puig M."/>
            <person name="Quesneville H."/>
            <person name="Ram K.R."/>
            <person name="Rand D."/>
            <person name="Rasmussen M.D."/>
            <person name="Reed L.K."/>
            <person name="Reenan R."/>
            <person name="Reily A."/>
            <person name="Remington K.A."/>
            <person name="Rieger T.T."/>
            <person name="Ritchie M.G."/>
            <person name="Robin C."/>
            <person name="Rogers Y.H."/>
            <person name="Rohde C."/>
            <person name="Rozas J."/>
            <person name="Rubenfield M.J."/>
            <person name="Ruiz A."/>
            <person name="Russo S."/>
            <person name="Salzberg S.L."/>
            <person name="Sanchez-Gracia A."/>
            <person name="Saranga D.J."/>
            <person name="Sato H."/>
            <person name="Schaeffer S.W."/>
            <person name="Schatz M.C."/>
            <person name="Schlenke T."/>
            <person name="Schwartz R."/>
            <person name="Segarra C."/>
            <person name="Singh R.S."/>
            <person name="Sirot L."/>
            <person name="Sirota M."/>
            <person name="Sisneros N.B."/>
            <person name="Smith C.D."/>
            <person name="Smith T.F."/>
            <person name="Spieth J."/>
            <person name="Stage D.E."/>
            <person name="Stark A."/>
            <person name="Stephan W."/>
            <person name="Strausberg R.L."/>
            <person name="Strempel S."/>
            <person name="Sturgill D."/>
            <person name="Sutton G."/>
            <person name="Sutton G.G."/>
            <person name="Tao W."/>
            <person name="Teichmann S."/>
            <person name="Tobari Y.N."/>
            <person name="Tomimura Y."/>
            <person name="Tsolas J.M."/>
            <person name="Valente V.L."/>
            <person name="Venter E."/>
            <person name="Venter J.C."/>
            <person name="Vicario S."/>
            <person name="Vieira F.G."/>
            <person name="Vilella A.J."/>
            <person name="Villasante A."/>
            <person name="Walenz B."/>
            <person name="Wang J."/>
            <person name="Wasserman M."/>
            <person name="Watts T."/>
            <person name="Wilson D."/>
            <person name="Wilson R.K."/>
            <person name="Wing R.A."/>
            <person name="Wolfner M.F."/>
            <person name="Wong A."/>
            <person name="Wong G.K."/>
            <person name="Wu C.I."/>
            <person name="Wu G."/>
            <person name="Yamamoto D."/>
            <person name="Yang H.P."/>
            <person name="Yang S.P."/>
            <person name="Yorke J.A."/>
            <person name="Yoshida K."/>
            <person name="Zdobnov E."/>
            <person name="Zhang P."/>
            <person name="Zhang Y."/>
            <person name="Zimin A.V."/>
            <person name="Baldwin J."/>
            <person name="Abdouelleil A."/>
            <person name="Abdulkadir J."/>
            <person name="Abebe A."/>
            <person name="Abera B."/>
            <person name="Abreu J."/>
            <person name="Acer S.C."/>
            <person name="Aftuck L."/>
            <person name="Alexander A."/>
            <person name="An P."/>
            <person name="Anderson E."/>
            <person name="Anderson S."/>
            <person name="Arachi H."/>
            <person name="Azer M."/>
            <person name="Bachantsang P."/>
            <person name="Barry A."/>
            <person name="Bayul T."/>
            <person name="Berlin A."/>
            <person name="Bessette D."/>
            <person name="Bloom T."/>
            <person name="Blye J."/>
            <person name="Boguslavskiy L."/>
            <person name="Bonnet C."/>
            <person name="Boukhgalter B."/>
            <person name="Bourzgui I."/>
            <person name="Brown A."/>
            <person name="Cahill P."/>
            <person name="Channer S."/>
            <person name="Cheshatsang Y."/>
            <person name="Chuda L."/>
            <person name="Citroen M."/>
            <person name="Collymore A."/>
            <person name="Cooke P."/>
            <person name="Costello M."/>
            <person name="D'Aco K."/>
            <person name="Daza R."/>
            <person name="De Haan G."/>
            <person name="DeGray S."/>
            <person name="DeMaso C."/>
            <person name="Dhargay N."/>
            <person name="Dooley K."/>
            <person name="Dooley E."/>
            <person name="Doricent M."/>
            <person name="Dorje P."/>
            <person name="Dorjee K."/>
            <person name="Dupes A."/>
            <person name="Elong R."/>
            <person name="Falk J."/>
            <person name="Farina A."/>
            <person name="Faro S."/>
            <person name="Ferguson D."/>
            <person name="Fisher S."/>
            <person name="Foley C.D."/>
            <person name="Franke A."/>
            <person name="Friedrich D."/>
            <person name="Gadbois L."/>
            <person name="Gearin G."/>
            <person name="Gearin C.R."/>
            <person name="Giannoukos G."/>
            <person name="Goode T."/>
            <person name="Graham J."/>
            <person name="Grandbois E."/>
            <person name="Grewal S."/>
            <person name="Gyaltsen K."/>
            <person name="Hafez N."/>
            <person name="Hagos B."/>
            <person name="Hall J."/>
            <person name="Henson C."/>
            <person name="Hollinger A."/>
            <person name="Honan T."/>
            <person name="Huard M.D."/>
            <person name="Hughes L."/>
            <person name="Hurhula B."/>
            <person name="Husby M.E."/>
            <person name="Kamat A."/>
            <person name="Kanga B."/>
            <person name="Kashin S."/>
            <person name="Khazanovich D."/>
            <person name="Kisner P."/>
            <person name="Lance K."/>
            <person name="Lara M."/>
            <person name="Lee W."/>
            <person name="Lennon N."/>
            <person name="Letendre F."/>
            <person name="LeVine R."/>
            <person name="Lipovsky A."/>
            <person name="Liu X."/>
            <person name="Liu J."/>
            <person name="Liu S."/>
            <person name="Lokyitsang T."/>
            <person name="Lokyitsang Y."/>
            <person name="Lubonja R."/>
            <person name="Lui A."/>
            <person name="MacDonald P."/>
            <person name="Magnisalis V."/>
            <person name="Maru K."/>
            <person name="Matthews C."/>
            <person name="McCusker W."/>
            <person name="McDonough S."/>
            <person name="Mehta T."/>
            <person name="Meldrim J."/>
            <person name="Meneus L."/>
            <person name="Mihai O."/>
            <person name="Mihalev A."/>
            <person name="Mihova T."/>
            <person name="Mittelman R."/>
            <person name="Mlenga V."/>
            <person name="Montmayeur A."/>
            <person name="Mulrain L."/>
            <person name="Navidi A."/>
            <person name="Naylor J."/>
            <person name="Negash T."/>
            <person name="Nguyen T."/>
            <person name="Nguyen N."/>
            <person name="Nicol R."/>
            <person name="Norbu C."/>
            <person name="Norbu N."/>
            <person name="Novod N."/>
            <person name="O'Neill B."/>
            <person name="Osman S."/>
            <person name="Markiewicz E."/>
            <person name="Oyono O.L."/>
            <person name="Patti C."/>
            <person name="Phunkhang P."/>
            <person name="Pierre F."/>
            <person name="Priest M."/>
            <person name="Raghuraman S."/>
            <person name="Rege F."/>
            <person name="Reyes R."/>
            <person name="Rise C."/>
            <person name="Rogov P."/>
            <person name="Ross K."/>
            <person name="Ryan E."/>
            <person name="Settipalli S."/>
            <person name="Shea T."/>
            <person name="Sherpa N."/>
            <person name="Shi L."/>
            <person name="Shih D."/>
            <person name="Sparrow T."/>
            <person name="Spaulding J."/>
            <person name="Stalker J."/>
            <person name="Stange-Thomann N."/>
            <person name="Stavropoulos S."/>
            <person name="Stone C."/>
            <person name="Strader C."/>
            <person name="Tesfaye S."/>
            <person name="Thomson T."/>
            <person name="Thoulutsang Y."/>
            <person name="Thoulutsang D."/>
            <person name="Topham K."/>
            <person name="Topping I."/>
            <person name="Tsamla T."/>
            <person name="Vassiliev H."/>
            <person name="Vo A."/>
            <person name="Wangchuk T."/>
            <person name="Wangdi T."/>
            <person name="Weiand M."/>
            <person name="Wilkinson J."/>
            <person name="Wilson A."/>
            <person name="Yadav S."/>
            <person name="Young G."/>
            <person name="Yu Q."/>
            <person name="Zembek L."/>
            <person name="Zhong D."/>
            <person name="Zimmer A."/>
            <person name="Zwirko Z."/>
            <person name="Jaffe D.B."/>
            <person name="Alvarez P."/>
            <person name="Brockman W."/>
            <person name="Butler J."/>
            <person name="Chin C."/>
            <person name="Gnerre S."/>
            <person name="Grabherr M."/>
            <person name="Kleber M."/>
            <person name="Mauceli E."/>
            <person name="MacCallum I."/>
        </authorList>
    </citation>
    <scope>NUCLEOTIDE SEQUENCE [LARGE SCALE GENOMIC DNA]</scope>
    <source>
        <strain evidence="3">MSH-3 / Tucson 14011-0111.49</strain>
    </source>
</reference>
<sequence length="127" mass="14165">MQRLKSSMLATTDNGHGDGGCMKAHVQKAVKLEYREPKASFVDIIPSAMISQAIEVNVCQAVNTTNCAARQFMHQHRSLEPEPTSPFFREDSDLDHEYDDRSGYLCQLESRPSYNTSQTDEKPLAGG</sequence>
<gene>
    <name evidence="2" type="primary">Dper\GL15357</name>
    <name evidence="2" type="ORF">Dper_GL15357</name>
</gene>
<proteinExistence type="predicted"/>
<name>B4IRI4_DROPE</name>
<keyword evidence="3" id="KW-1185">Reference proteome</keyword>
<accession>B4IRI4</accession>
<dbReference type="OrthoDB" id="8193942at2759"/>
<protein>
    <submittedName>
        <fullName evidence="2">GL15357</fullName>
    </submittedName>
</protein>
<evidence type="ECO:0000313" key="3">
    <source>
        <dbReference type="Proteomes" id="UP000008744"/>
    </source>
</evidence>
<dbReference type="Proteomes" id="UP000008744">
    <property type="component" value="Unassembled WGS sequence"/>
</dbReference>
<dbReference type="STRING" id="7234.B4IRI4"/>
<feature type="region of interest" description="Disordered" evidence="1">
    <location>
        <begin position="76"/>
        <end position="98"/>
    </location>
</feature>
<evidence type="ECO:0000313" key="2">
    <source>
        <dbReference type="EMBL" id="EDW36723.1"/>
    </source>
</evidence>
<dbReference type="EMBL" id="CH693779">
    <property type="protein sequence ID" value="EDW36723.1"/>
    <property type="molecule type" value="Genomic_DNA"/>
</dbReference>
<organism evidence="3">
    <name type="scientific">Drosophila persimilis</name>
    <name type="common">Fruit fly</name>
    <dbReference type="NCBI Taxonomy" id="7234"/>
    <lineage>
        <taxon>Eukaryota</taxon>
        <taxon>Metazoa</taxon>
        <taxon>Ecdysozoa</taxon>
        <taxon>Arthropoda</taxon>
        <taxon>Hexapoda</taxon>
        <taxon>Insecta</taxon>
        <taxon>Pterygota</taxon>
        <taxon>Neoptera</taxon>
        <taxon>Endopterygota</taxon>
        <taxon>Diptera</taxon>
        <taxon>Brachycera</taxon>
        <taxon>Muscomorpha</taxon>
        <taxon>Ephydroidea</taxon>
        <taxon>Drosophilidae</taxon>
        <taxon>Drosophila</taxon>
        <taxon>Sophophora</taxon>
    </lineage>
</organism>